<dbReference type="AlphaFoldDB" id="A0A932ZUV7"/>
<dbReference type="Proteomes" id="UP000752292">
    <property type="component" value="Unassembled WGS sequence"/>
</dbReference>
<protein>
    <submittedName>
        <fullName evidence="1">Uncharacterized protein</fullName>
    </submittedName>
</protein>
<proteinExistence type="predicted"/>
<reference evidence="1" key="1">
    <citation type="submission" date="2020-07" db="EMBL/GenBank/DDBJ databases">
        <title>Huge and variable diversity of episymbiotic CPR bacteria and DPANN archaea in groundwater ecosystems.</title>
        <authorList>
            <person name="He C.Y."/>
            <person name="Keren R."/>
            <person name="Whittaker M."/>
            <person name="Farag I.F."/>
            <person name="Doudna J."/>
            <person name="Cate J.H.D."/>
            <person name="Banfield J.F."/>
        </authorList>
    </citation>
    <scope>NUCLEOTIDE SEQUENCE</scope>
    <source>
        <strain evidence="1">NC_groundwater_1370_Ag_S-0.2um_69_93</strain>
    </source>
</reference>
<accession>A0A932ZUV7</accession>
<name>A0A932ZUV7_UNCTE</name>
<evidence type="ECO:0000313" key="2">
    <source>
        <dbReference type="Proteomes" id="UP000752292"/>
    </source>
</evidence>
<dbReference type="SUPFAM" id="SSF52402">
    <property type="entry name" value="Adenine nucleotide alpha hydrolases-like"/>
    <property type="match status" value="1"/>
</dbReference>
<gene>
    <name evidence="1" type="ORF">HY618_07085</name>
</gene>
<organism evidence="1 2">
    <name type="scientific">Tectimicrobiota bacterium</name>
    <dbReference type="NCBI Taxonomy" id="2528274"/>
    <lineage>
        <taxon>Bacteria</taxon>
        <taxon>Pseudomonadati</taxon>
        <taxon>Nitrospinota/Tectimicrobiota group</taxon>
        <taxon>Candidatus Tectimicrobiota</taxon>
    </lineage>
</organism>
<evidence type="ECO:0000313" key="1">
    <source>
        <dbReference type="EMBL" id="MBI4252208.1"/>
    </source>
</evidence>
<comment type="caution">
    <text evidence="1">The sequence shown here is derived from an EMBL/GenBank/DDBJ whole genome shotgun (WGS) entry which is preliminary data.</text>
</comment>
<dbReference type="EMBL" id="JACQRX010000308">
    <property type="protein sequence ID" value="MBI4252208.1"/>
    <property type="molecule type" value="Genomic_DNA"/>
</dbReference>
<sequence>MESPPRPAKRPRAVQAFDAKAREGWRACAWEEERGPLLVGFSGGADSTALLLWLAA</sequence>
<feature type="non-terminal residue" evidence="1">
    <location>
        <position position="56"/>
    </location>
</feature>